<feature type="compositionally biased region" description="Basic and acidic residues" evidence="1">
    <location>
        <begin position="30"/>
        <end position="39"/>
    </location>
</feature>
<accession>A0A085WEL5</accession>
<protein>
    <submittedName>
        <fullName evidence="2">Uncharacterized protein</fullName>
    </submittedName>
</protein>
<dbReference type="Proteomes" id="UP000028725">
    <property type="component" value="Unassembled WGS sequence"/>
</dbReference>
<feature type="region of interest" description="Disordered" evidence="1">
    <location>
        <begin position="1"/>
        <end position="67"/>
    </location>
</feature>
<comment type="caution">
    <text evidence="2">The sequence shown here is derived from an EMBL/GenBank/DDBJ whole genome shotgun (WGS) entry which is preliminary data.</text>
</comment>
<dbReference type="EMBL" id="JMCB01000011">
    <property type="protein sequence ID" value="KFE66128.1"/>
    <property type="molecule type" value="Genomic_DNA"/>
</dbReference>
<gene>
    <name evidence="2" type="ORF">DB31_1193</name>
</gene>
<evidence type="ECO:0000256" key="1">
    <source>
        <dbReference type="SAM" id="MobiDB-lite"/>
    </source>
</evidence>
<evidence type="ECO:0000313" key="3">
    <source>
        <dbReference type="Proteomes" id="UP000028725"/>
    </source>
</evidence>
<organism evidence="2 3">
    <name type="scientific">Hyalangium minutum</name>
    <dbReference type="NCBI Taxonomy" id="394096"/>
    <lineage>
        <taxon>Bacteria</taxon>
        <taxon>Pseudomonadati</taxon>
        <taxon>Myxococcota</taxon>
        <taxon>Myxococcia</taxon>
        <taxon>Myxococcales</taxon>
        <taxon>Cystobacterineae</taxon>
        <taxon>Archangiaceae</taxon>
        <taxon>Hyalangium</taxon>
    </lineage>
</organism>
<name>A0A085WEL5_9BACT</name>
<keyword evidence="3" id="KW-1185">Reference proteome</keyword>
<feature type="compositionally biased region" description="Basic and acidic residues" evidence="1">
    <location>
        <begin position="1"/>
        <end position="12"/>
    </location>
</feature>
<proteinExistence type="predicted"/>
<reference evidence="2 3" key="1">
    <citation type="submission" date="2014-04" db="EMBL/GenBank/DDBJ databases">
        <title>Genome assembly of Hyalangium minutum DSM 14724.</title>
        <authorList>
            <person name="Sharma G."/>
            <person name="Subramanian S."/>
        </authorList>
    </citation>
    <scope>NUCLEOTIDE SEQUENCE [LARGE SCALE GENOMIC DNA]</scope>
    <source>
        <strain evidence="2 3">DSM 14724</strain>
    </source>
</reference>
<evidence type="ECO:0000313" key="2">
    <source>
        <dbReference type="EMBL" id="KFE66128.1"/>
    </source>
</evidence>
<dbReference type="AlphaFoldDB" id="A0A085WEL5"/>
<sequence length="67" mass="7356">MRQRELLHDGDQAFHAAGTSRDLTAPKLGLSEHRGRHDGVTPSHSGKQPRWSSLGKPVSLRELSCKA</sequence>